<dbReference type="EMBL" id="JASODW010000001">
    <property type="protein sequence ID" value="MDK6274356.1"/>
    <property type="molecule type" value="Genomic_DNA"/>
</dbReference>
<accession>A0AAP4C9Q6</accession>
<sequence>MRKIISTVALVIGLVCLIIGIGLMTWWSPEDRLNAEVPQDTPDAPITMISSDLHLAPESNPEVKLGEGSKFTVVVARPWDIDAWAGSSAVNVIESVDTDERTFKVEHRKGEAKAPNPKGSDLWISESEQDGRWDVTWPEEIRGPIALMVMKDGSEPAPKDLVVTWDNPEAETSVKWSKATPWFVAAVILFGLALILAMSRPKKRTGRRVAESPRRAAAARRESAVGERRPREGRRAAAGSGAAAAGVVTADAVAPEDARADDVDASEENAVEDVRGEERHAGLPNFGGTEPYVPQSDDTIVSNRMHGVVAPAEAEEHEVADETNGDDSNDDDFDGGMPAVQPYGDDTDVIDVEAVDDETQQEGGAVNPEDDQRMQSVADNGDQAPVARRRGQAPRQRLWKRLAAAGAALGVAVPAQLAWADPSSDIVALSTPSEVESSDDEAYSVLVTSQLERIIKDASEVGAKGDKDRDAKKLEARFDGAALTLRKDLYSALKKKVKLNDNLVPPISSKVVTAAVPVDREFPRTVMAVTTDSNKDLPVVVTLKQASAREQYKVVSAVPMVEKATFPGIAVGDPQVSVVAPGDSKDGLMSPDETLKQFTDALADEKSDSAKKFAKSSMVDQLRKANADTKKSYEDDGKGKFTTSYKVDAKSANAVKLPDGSVMVSGSITETMTMTPEKDGGKTTLAGFIREFIGEKETEKPIEARLTIPVVINVKNGKPAEIVGMSYVPVGAELK</sequence>
<feature type="region of interest" description="Disordered" evidence="1">
    <location>
        <begin position="203"/>
        <end position="292"/>
    </location>
</feature>
<dbReference type="Pfam" id="PF26366">
    <property type="entry name" value="DUF8094"/>
    <property type="match status" value="1"/>
</dbReference>
<keyword evidence="2" id="KW-0472">Membrane</keyword>
<dbReference type="AlphaFoldDB" id="A0AAP4C9Q6"/>
<dbReference type="Proteomes" id="UP001240483">
    <property type="component" value="Unassembled WGS sequence"/>
</dbReference>
<proteinExistence type="predicted"/>
<evidence type="ECO:0000256" key="1">
    <source>
        <dbReference type="SAM" id="MobiDB-lite"/>
    </source>
</evidence>
<keyword evidence="2" id="KW-1133">Transmembrane helix</keyword>
<feature type="compositionally biased region" description="Low complexity" evidence="1">
    <location>
        <begin position="236"/>
        <end position="253"/>
    </location>
</feature>
<keyword evidence="2" id="KW-0812">Transmembrane</keyword>
<evidence type="ECO:0000259" key="3">
    <source>
        <dbReference type="Pfam" id="PF26366"/>
    </source>
</evidence>
<feature type="transmembrane region" description="Helical" evidence="2">
    <location>
        <begin position="7"/>
        <end position="27"/>
    </location>
</feature>
<feature type="domain" description="DUF8094" evidence="3">
    <location>
        <begin position="448"/>
        <end position="727"/>
    </location>
</feature>
<feature type="transmembrane region" description="Helical" evidence="2">
    <location>
        <begin position="179"/>
        <end position="198"/>
    </location>
</feature>
<evidence type="ECO:0000256" key="2">
    <source>
        <dbReference type="SAM" id="Phobius"/>
    </source>
</evidence>
<feature type="transmembrane region" description="Helical" evidence="2">
    <location>
        <begin position="398"/>
        <end position="419"/>
    </location>
</feature>
<reference evidence="4" key="1">
    <citation type="submission" date="2023-05" db="EMBL/GenBank/DDBJ databases">
        <title>Cataloging the Phylogenetic Diversity of Human Bladder Bacteria.</title>
        <authorList>
            <person name="Du J."/>
        </authorList>
    </citation>
    <scope>NUCLEOTIDE SEQUENCE</scope>
    <source>
        <strain evidence="4">UMB9978</strain>
    </source>
</reference>
<feature type="compositionally biased region" description="Basic and acidic residues" evidence="1">
    <location>
        <begin position="272"/>
        <end position="281"/>
    </location>
</feature>
<evidence type="ECO:0000313" key="4">
    <source>
        <dbReference type="EMBL" id="MDK6274356.1"/>
    </source>
</evidence>
<feature type="compositionally biased region" description="Acidic residues" evidence="1">
    <location>
        <begin position="313"/>
        <end position="334"/>
    </location>
</feature>
<feature type="region of interest" description="Disordered" evidence="1">
    <location>
        <begin position="358"/>
        <end position="393"/>
    </location>
</feature>
<evidence type="ECO:0000313" key="5">
    <source>
        <dbReference type="Proteomes" id="UP001240483"/>
    </source>
</evidence>
<comment type="caution">
    <text evidence="4">The sequence shown here is derived from an EMBL/GenBank/DDBJ whole genome shotgun (WGS) entry which is preliminary data.</text>
</comment>
<organism evidence="4 5">
    <name type="scientific">Pseudoglutamicibacter cumminsii</name>
    <dbReference type="NCBI Taxonomy" id="156979"/>
    <lineage>
        <taxon>Bacteria</taxon>
        <taxon>Bacillati</taxon>
        <taxon>Actinomycetota</taxon>
        <taxon>Actinomycetes</taxon>
        <taxon>Micrococcales</taxon>
        <taxon>Micrococcaceae</taxon>
        <taxon>Pseudoglutamicibacter</taxon>
    </lineage>
</organism>
<feature type="region of interest" description="Disordered" evidence="1">
    <location>
        <begin position="313"/>
        <end position="344"/>
    </location>
</feature>
<feature type="compositionally biased region" description="Basic and acidic residues" evidence="1">
    <location>
        <begin position="208"/>
        <end position="235"/>
    </location>
</feature>
<gene>
    <name evidence="4" type="ORF">QP116_01105</name>
</gene>
<dbReference type="RefSeq" id="WP_285332350.1">
    <property type="nucleotide sequence ID" value="NZ_JASODW010000001.1"/>
</dbReference>
<dbReference type="InterPro" id="IPR058407">
    <property type="entry name" value="DUF8094"/>
</dbReference>
<name>A0AAP4C9Q6_9MICC</name>
<protein>
    <recommendedName>
        <fullName evidence="3">DUF8094 domain-containing protein</fullName>
    </recommendedName>
</protein>